<sequence>MVAGGLSVIAATTKPRGTVGGNPTKFTINKESGYPYIMGRTMSGGRVVHRQYYGAKNAYESWVTVHSIGPVKSLGPLEVEKQPVTFSGGAATGTYADHMWLHEQLGACPESTAMAGPLGDFPGWSASSKLSGLAADLWTLKFDDKGKKFPTGVPQRGRVVEGVYVYDPRQDSTYPGGSGACRIGNEATYVWSENPALHALTWAYGRIQNGILIAGGGLPITGIDVAPFVEWANTCEVNNWKVGGVVYTADDDSWDVLKMIAQAGGGEVMPVGALLSCTFSAPRVSIGLITSKDITGTVDAPGSASRRQRRNTVIPRVRLESHGWEMVPLEAVSIPNYVTIDGGRRPKEVILPLVQSEDQGVQLALYDVLNARELDPIVLPCKVYALGYRPGDCLTVDIPEASLINREVIVREREIEAGNFGVTLTCRSEDSAKHPFALGTTGAPPPTPDLTIPEYIPPPGPPRTVHFMTTYEGAAFAIAGSTETTISTNAITATIDDARVFSLPATTITGLTAGEFYGVFYEIATGAFVADIQPATAKMASDAYVFIGWQGTQVAGGGGTYPVSPTPPGGYGGGGRNPYEQER</sequence>
<dbReference type="AlphaFoldDB" id="A0A245ZHJ2"/>
<protein>
    <recommendedName>
        <fullName evidence="4">Tip attachment protein J domain-containing protein</fullName>
    </recommendedName>
</protein>
<evidence type="ECO:0000256" key="1">
    <source>
        <dbReference type="SAM" id="MobiDB-lite"/>
    </source>
</evidence>
<evidence type="ECO:0008006" key="4">
    <source>
        <dbReference type="Google" id="ProtNLM"/>
    </source>
</evidence>
<reference evidence="2 3" key="1">
    <citation type="submission" date="2017-03" db="EMBL/GenBank/DDBJ databases">
        <title>Genome sequence of Sphingomonas dokdonensis DSM 21029.</title>
        <authorList>
            <person name="Poehlein A."/>
            <person name="Wuebbeler J.H."/>
            <person name="Steinbuechel A."/>
            <person name="Daniel R."/>
        </authorList>
    </citation>
    <scope>NUCLEOTIDE SEQUENCE [LARGE SCALE GENOMIC DNA]</scope>
    <source>
        <strain evidence="2 3">DSM 21029</strain>
    </source>
</reference>
<name>A0A245ZHJ2_9SPHN</name>
<keyword evidence="3" id="KW-1185">Reference proteome</keyword>
<feature type="region of interest" description="Disordered" evidence="1">
    <location>
        <begin position="558"/>
        <end position="583"/>
    </location>
</feature>
<accession>A0A245ZHJ2</accession>
<organism evidence="2 3">
    <name type="scientific">Sphingomonas dokdonensis</name>
    <dbReference type="NCBI Taxonomy" id="344880"/>
    <lineage>
        <taxon>Bacteria</taxon>
        <taxon>Pseudomonadati</taxon>
        <taxon>Pseudomonadota</taxon>
        <taxon>Alphaproteobacteria</taxon>
        <taxon>Sphingomonadales</taxon>
        <taxon>Sphingomonadaceae</taxon>
        <taxon>Sphingomonas</taxon>
    </lineage>
</organism>
<evidence type="ECO:0000313" key="3">
    <source>
        <dbReference type="Proteomes" id="UP000197290"/>
    </source>
</evidence>
<proteinExistence type="predicted"/>
<evidence type="ECO:0000313" key="2">
    <source>
        <dbReference type="EMBL" id="OWK29216.1"/>
    </source>
</evidence>
<comment type="caution">
    <text evidence="2">The sequence shown here is derived from an EMBL/GenBank/DDBJ whole genome shotgun (WGS) entry which is preliminary data.</text>
</comment>
<gene>
    <name evidence="2" type="ORF">SPDO_21970</name>
</gene>
<dbReference type="Proteomes" id="UP000197290">
    <property type="component" value="Unassembled WGS sequence"/>
</dbReference>
<dbReference type="EMBL" id="NBBI01000004">
    <property type="protein sequence ID" value="OWK29216.1"/>
    <property type="molecule type" value="Genomic_DNA"/>
</dbReference>